<dbReference type="InterPro" id="IPR012422">
    <property type="entry name" value="Cyt_c_oxidase_su4_bac-aa3"/>
</dbReference>
<dbReference type="Pfam" id="PF07835">
    <property type="entry name" value="COX4_pro_2"/>
    <property type="match status" value="1"/>
</dbReference>
<accession>A0AAJ1UBJ5</accession>
<protein>
    <submittedName>
        <fullName evidence="3">Aa3-type cytochrome c oxidase subunit IV</fullName>
    </submittedName>
</protein>
<evidence type="ECO:0000313" key="3">
    <source>
        <dbReference type="EMBL" id="MDQ2093551.1"/>
    </source>
</evidence>
<dbReference type="Proteomes" id="UP001227162">
    <property type="component" value="Unassembled WGS sequence"/>
</dbReference>
<reference evidence="3" key="1">
    <citation type="submission" date="2022-07" db="EMBL/GenBank/DDBJ databases">
        <authorList>
            <person name="Otstavnykh N."/>
            <person name="Isaeva M."/>
            <person name="Bystritskaya E."/>
        </authorList>
    </citation>
    <scope>NUCLEOTIDE SEQUENCE</scope>
    <source>
        <strain evidence="3">10Alg 79</strain>
    </source>
</reference>
<dbReference type="RefSeq" id="WP_317625136.1">
    <property type="nucleotide sequence ID" value="NZ_JANFFA010000001.1"/>
</dbReference>
<feature type="domain" description="Cytochrome c oxidase subunit IV bacterial aa3 type" evidence="2">
    <location>
        <begin position="4"/>
        <end position="43"/>
    </location>
</feature>
<dbReference type="Gene3D" id="1.20.5.160">
    <property type="entry name" value="Bacterial aa3 type cytochrome c oxidase subunit IV"/>
    <property type="match status" value="1"/>
</dbReference>
<proteinExistence type="predicted"/>
<keyword evidence="1" id="KW-0812">Transmembrane</keyword>
<keyword evidence="4" id="KW-1185">Reference proteome</keyword>
<dbReference type="AlphaFoldDB" id="A0AAJ1UBJ5"/>
<comment type="caution">
    <text evidence="3">The sequence shown here is derived from an EMBL/GenBank/DDBJ whole genome shotgun (WGS) entry which is preliminary data.</text>
</comment>
<organism evidence="3 4">
    <name type="scientific">Rhodalgimonas zhirmunskyi</name>
    <dbReference type="NCBI Taxonomy" id="2964767"/>
    <lineage>
        <taxon>Bacteria</taxon>
        <taxon>Pseudomonadati</taxon>
        <taxon>Pseudomonadota</taxon>
        <taxon>Alphaproteobacteria</taxon>
        <taxon>Rhodobacterales</taxon>
        <taxon>Roseobacteraceae</taxon>
        <taxon>Rhodalgimonas</taxon>
    </lineage>
</organism>
<name>A0AAJ1UBJ5_9RHOB</name>
<feature type="transmembrane region" description="Helical" evidence="1">
    <location>
        <begin position="21"/>
        <end position="42"/>
    </location>
</feature>
<gene>
    <name evidence="3" type="ORF">NOI20_05465</name>
</gene>
<evidence type="ECO:0000259" key="2">
    <source>
        <dbReference type="Pfam" id="PF07835"/>
    </source>
</evidence>
<keyword evidence="1" id="KW-1133">Transmembrane helix</keyword>
<reference evidence="3" key="2">
    <citation type="submission" date="2023-04" db="EMBL/GenBank/DDBJ databases">
        <title>'Rhodoalgimonas zhirmunskyi' gen. nov., isolated from a red alga.</title>
        <authorList>
            <person name="Nedashkovskaya O.I."/>
            <person name="Otstavnykh N.Y."/>
            <person name="Bystritskaya E.P."/>
            <person name="Balabanova L.A."/>
            <person name="Isaeva M.P."/>
        </authorList>
    </citation>
    <scope>NUCLEOTIDE SEQUENCE</scope>
    <source>
        <strain evidence="3">10Alg 79</strain>
    </source>
</reference>
<dbReference type="SUPFAM" id="SSF81469">
    <property type="entry name" value="Bacterial aa3 type cytochrome c oxidase subunit IV"/>
    <property type="match status" value="1"/>
</dbReference>
<sequence length="44" mass="4942">MSDHKYGEMDIAVQEKTFEGFIKLMVRTTIAIIALLLFIALVNG</sequence>
<evidence type="ECO:0000256" key="1">
    <source>
        <dbReference type="SAM" id="Phobius"/>
    </source>
</evidence>
<keyword evidence="1" id="KW-0472">Membrane</keyword>
<evidence type="ECO:0000313" key="4">
    <source>
        <dbReference type="Proteomes" id="UP001227162"/>
    </source>
</evidence>
<dbReference type="EMBL" id="JANFFA010000001">
    <property type="protein sequence ID" value="MDQ2093551.1"/>
    <property type="molecule type" value="Genomic_DNA"/>
</dbReference>
<dbReference type="InterPro" id="IPR036596">
    <property type="entry name" value="Cyt-C_aa3_sf"/>
</dbReference>